<dbReference type="PANTHER" id="PTHR46580">
    <property type="entry name" value="SENSOR KINASE-RELATED"/>
    <property type="match status" value="1"/>
</dbReference>
<evidence type="ECO:0000313" key="3">
    <source>
        <dbReference type="Proteomes" id="UP000031599"/>
    </source>
</evidence>
<feature type="compositionally biased region" description="Gly residues" evidence="1">
    <location>
        <begin position="18"/>
        <end position="27"/>
    </location>
</feature>
<dbReference type="GO" id="GO:0004177">
    <property type="term" value="F:aminopeptidase activity"/>
    <property type="evidence" value="ECO:0007669"/>
    <property type="project" value="UniProtKB-KW"/>
</dbReference>
<dbReference type="RefSeq" id="WP_146657984.1">
    <property type="nucleotide sequence ID" value="NZ_JMCC02000008.1"/>
</dbReference>
<gene>
    <name evidence="2" type="ORF">DB30_07168</name>
</gene>
<dbReference type="InterPro" id="IPR024079">
    <property type="entry name" value="MetalloPept_cat_dom_sf"/>
</dbReference>
<dbReference type="SUPFAM" id="SSF69318">
    <property type="entry name" value="Integrin alpha N-terminal domain"/>
    <property type="match status" value="1"/>
</dbReference>
<sequence length="758" mass="82592">MIALSACSREEPVSPLGGESGDTGGGEEQQPLPGGEDCDANWYEIDGDPVPYQQSGPEALSGLLANYQSHIEFTAPPKRAPTYEPTPADPVFASMSFETFAARYGERTGKDWFVEGDQPMTEADFRALHERLRAEASAAAPNTPVPVAAAYGVDGFDAAWSSGRKLALTWCVGRIMPSPSTDQEAHEARYAHMVETVEWATRAWERAGDVNFIHLSEYDSPASQGSGECQPGENGIHFRVRTGPECTGSCGGHTFIEAIPQYEYTDPAELDGTAEIVFGLQRFFWSVDEGRINALHELGHMMGFTHEHLRWLEDQVPGSCTNLQNIPWRGLTPEDPDSVMGVDSCVGVNKNVPRLSAWDRLGAYYQYTWGRRRASMMGVISQVDDYAYDGTGQTGILWQTSRSAQIQRWTSTSTPGQPIEFAVDELCANGGVPPCDGPFDSEGRVRPIPALLSGGASDLDVLFHGSGPVLGDSVAVNDGVGLEPLNLELDWFSVPVVGSFGAGNGDQVLMYRPGGEGDALMVFEDGDVTTLPMNFAGYAYPLAGRFRGFGGGRNDIVWYDPRNNEVSTWMWNQPNFGFNANGPSDADSLGLDAGVEYTPIVGDFNADAMTDIFWYSAGSGADIMWWSQSTPFAIHFAAAAAQVTHDYRPFVGDFDANGADDILWFAAHAEAVQVTSKIWYFTEDETYTSRVLSTQQDYSPYVADFDDDGCSDILWYKPDDPNLESPIWRCLPNERDFACDPPLSTPAGAYPVGFGGAY</sequence>
<dbReference type="PANTHER" id="PTHR46580:SF2">
    <property type="entry name" value="MAM DOMAIN-CONTAINING PROTEIN"/>
    <property type="match status" value="1"/>
</dbReference>
<name>A0A0C2DGP1_9BACT</name>
<dbReference type="Gene3D" id="3.40.390.10">
    <property type="entry name" value="Collagenase (Catalytic Domain)"/>
    <property type="match status" value="1"/>
</dbReference>
<protein>
    <submittedName>
        <fullName evidence="2">Bacterial leucyl aminopeptidase</fullName>
    </submittedName>
</protein>
<evidence type="ECO:0000313" key="2">
    <source>
        <dbReference type="EMBL" id="KIG18832.1"/>
    </source>
</evidence>
<keyword evidence="2" id="KW-0645">Protease</keyword>
<dbReference type="AlphaFoldDB" id="A0A0C2DGP1"/>
<feature type="region of interest" description="Disordered" evidence="1">
    <location>
        <begin position="1"/>
        <end position="56"/>
    </location>
</feature>
<dbReference type="InterPro" id="IPR028994">
    <property type="entry name" value="Integrin_alpha_N"/>
</dbReference>
<keyword evidence="2" id="KW-0378">Hydrolase</keyword>
<accession>A0A0C2DGP1</accession>
<proteinExistence type="predicted"/>
<organism evidence="2 3">
    <name type="scientific">Enhygromyxa salina</name>
    <dbReference type="NCBI Taxonomy" id="215803"/>
    <lineage>
        <taxon>Bacteria</taxon>
        <taxon>Pseudomonadati</taxon>
        <taxon>Myxococcota</taxon>
        <taxon>Polyangia</taxon>
        <taxon>Nannocystales</taxon>
        <taxon>Nannocystaceae</taxon>
        <taxon>Enhygromyxa</taxon>
    </lineage>
</organism>
<dbReference type="EMBL" id="JMCC02000008">
    <property type="protein sequence ID" value="KIG18832.1"/>
    <property type="molecule type" value="Genomic_DNA"/>
</dbReference>
<dbReference type="SUPFAM" id="SSF55486">
    <property type="entry name" value="Metalloproteases ('zincins'), catalytic domain"/>
    <property type="match status" value="1"/>
</dbReference>
<dbReference type="Proteomes" id="UP000031599">
    <property type="component" value="Unassembled WGS sequence"/>
</dbReference>
<dbReference type="GO" id="GO:0008237">
    <property type="term" value="F:metallopeptidase activity"/>
    <property type="evidence" value="ECO:0007669"/>
    <property type="project" value="InterPro"/>
</dbReference>
<comment type="caution">
    <text evidence="2">The sequence shown here is derived from an EMBL/GenBank/DDBJ whole genome shotgun (WGS) entry which is preliminary data.</text>
</comment>
<keyword evidence="2" id="KW-0031">Aminopeptidase</keyword>
<reference evidence="2 3" key="1">
    <citation type="submission" date="2014-12" db="EMBL/GenBank/DDBJ databases">
        <title>Genome assembly of Enhygromyxa salina DSM 15201.</title>
        <authorList>
            <person name="Sharma G."/>
            <person name="Subramanian S."/>
        </authorList>
    </citation>
    <scope>NUCLEOTIDE SEQUENCE [LARGE SCALE GENOMIC DNA]</scope>
    <source>
        <strain evidence="2 3">DSM 15201</strain>
    </source>
</reference>
<evidence type="ECO:0000256" key="1">
    <source>
        <dbReference type="SAM" id="MobiDB-lite"/>
    </source>
</evidence>